<proteinExistence type="predicted"/>
<feature type="transmembrane region" description="Helical" evidence="2">
    <location>
        <begin position="423"/>
        <end position="442"/>
    </location>
</feature>
<gene>
    <name evidence="3" type="ORF">NCTC11923_02561</name>
</gene>
<name>A0A448KG08_9ACTO</name>
<dbReference type="Pfam" id="PF20176">
    <property type="entry name" value="DUF6541"/>
    <property type="match status" value="1"/>
</dbReference>
<dbReference type="InterPro" id="IPR046671">
    <property type="entry name" value="DUF6541"/>
</dbReference>
<dbReference type="EMBL" id="LR134363">
    <property type="protein sequence ID" value="VEG75883.1"/>
    <property type="molecule type" value="Genomic_DNA"/>
</dbReference>
<feature type="region of interest" description="Disordered" evidence="1">
    <location>
        <begin position="711"/>
        <end position="730"/>
    </location>
</feature>
<keyword evidence="4" id="KW-1185">Reference proteome</keyword>
<feature type="transmembrane region" description="Helical" evidence="2">
    <location>
        <begin position="147"/>
        <end position="167"/>
    </location>
</feature>
<feature type="transmembrane region" description="Helical" evidence="2">
    <location>
        <begin position="109"/>
        <end position="127"/>
    </location>
</feature>
<feature type="transmembrane region" description="Helical" evidence="2">
    <location>
        <begin position="6"/>
        <end position="29"/>
    </location>
</feature>
<feature type="transmembrane region" description="Helical" evidence="2">
    <location>
        <begin position="199"/>
        <end position="217"/>
    </location>
</feature>
<feature type="region of interest" description="Disordered" evidence="1">
    <location>
        <begin position="492"/>
        <end position="515"/>
    </location>
</feature>
<evidence type="ECO:0000256" key="1">
    <source>
        <dbReference type="SAM" id="MobiDB-lite"/>
    </source>
</evidence>
<feature type="transmembrane region" description="Helical" evidence="2">
    <location>
        <begin position="310"/>
        <end position="330"/>
    </location>
</feature>
<keyword evidence="2" id="KW-0472">Membrane</keyword>
<protein>
    <submittedName>
        <fullName evidence="3">Uncharacterized protein</fullName>
    </submittedName>
</protein>
<dbReference type="STRING" id="1278298.GCA_000428685_00899"/>
<evidence type="ECO:0000256" key="2">
    <source>
        <dbReference type="SAM" id="Phobius"/>
    </source>
</evidence>
<feature type="transmembrane region" description="Helical" evidence="2">
    <location>
        <begin position="462"/>
        <end position="484"/>
    </location>
</feature>
<feature type="transmembrane region" description="Helical" evidence="2">
    <location>
        <begin position="395"/>
        <end position="416"/>
    </location>
</feature>
<feature type="transmembrane region" description="Helical" evidence="2">
    <location>
        <begin position="36"/>
        <end position="55"/>
    </location>
</feature>
<reference evidence="3 4" key="1">
    <citation type="submission" date="2018-12" db="EMBL/GenBank/DDBJ databases">
        <authorList>
            <consortium name="Pathogen Informatics"/>
        </authorList>
    </citation>
    <scope>NUCLEOTIDE SEQUENCE [LARGE SCALE GENOMIC DNA]</scope>
    <source>
        <strain evidence="3 4">NCTC11923</strain>
    </source>
</reference>
<feature type="transmembrane region" description="Helical" evidence="2">
    <location>
        <begin position="174"/>
        <end position="193"/>
    </location>
</feature>
<feature type="transmembrane region" description="Helical" evidence="2">
    <location>
        <begin position="521"/>
        <end position="540"/>
    </location>
</feature>
<evidence type="ECO:0000313" key="3">
    <source>
        <dbReference type="EMBL" id="VEG75883.1"/>
    </source>
</evidence>
<dbReference type="Proteomes" id="UP000276899">
    <property type="component" value="Chromosome"/>
</dbReference>
<sequence>MTVLVLWLPHLGRALALLALLFLPGWVMLRLAGMRGLLPLAAAPPVTLAVMALIGQACHWMGIRYSLVSLGLGLALCLLVSWGTARLVLQGLPAPVPQALPRPTRGTQARALGAALLAAVLLSLPILTQWDPTLPAQQIDSVFHYNLAWTITQTGDASLLTGASWSFSMRAIPAYYPLMWHALVATVASPAQVVATTNALVALVPLIWTLGMAALAAEALPTSRWAAAIAPLTMALLPAFPIYMLAYRQLWPNALGYAVLPAALALLCRSVRLLHDTGNAGRRRALIALLIFVVALGGAAATYPTAVFSILLSGLPLLAAIGMSVSRFVANRIGRRIAVGILAGAAIALALVSTVVILDPGILARLGRDTYAGTSGLGLRLQALVTLWPMGGGGAGYLVALGLHLLVTAGGLVVAVRRPGLRWIAWAWLLPMVLLAATYLPMGPLSALTGLWYNDPYRVIPLVLPAIGLLSATAVDALIAALGARADRRAALRAEPEGGTDSDGEGAPGRPGLRRPSPRDAVALLACAAVLVGGLSAGPARQRAGQSSYPPGSRAPVHMLTTEEASMIMSLRGKADPSLMVLGDPAAGAAYVQPLAGLRSVFPHVTYRSLDWDAQYLAENFSRIGQDPRVCELVNHYRIGYYYADEPGTVPGIDVRERAPGLYGVDTSQGFELVARAGSASVWRITACGAPDPVGQRDPWGLKIPYEPLLGPQGRPNVFNDKGEFLREGD</sequence>
<feature type="transmembrane region" description="Helical" evidence="2">
    <location>
        <begin position="337"/>
        <end position="358"/>
    </location>
</feature>
<feature type="transmembrane region" description="Helical" evidence="2">
    <location>
        <begin position="254"/>
        <end position="274"/>
    </location>
</feature>
<dbReference type="AlphaFoldDB" id="A0A448KG08"/>
<keyword evidence="2" id="KW-1133">Transmembrane helix</keyword>
<evidence type="ECO:0000313" key="4">
    <source>
        <dbReference type="Proteomes" id="UP000276899"/>
    </source>
</evidence>
<dbReference type="KEGG" id="asla:NCTC11923_02561"/>
<feature type="transmembrane region" description="Helical" evidence="2">
    <location>
        <begin position="229"/>
        <end position="248"/>
    </location>
</feature>
<organism evidence="3 4">
    <name type="scientific">Actinomyces slackii</name>
    <dbReference type="NCBI Taxonomy" id="52774"/>
    <lineage>
        <taxon>Bacteria</taxon>
        <taxon>Bacillati</taxon>
        <taxon>Actinomycetota</taxon>
        <taxon>Actinomycetes</taxon>
        <taxon>Actinomycetales</taxon>
        <taxon>Actinomycetaceae</taxon>
        <taxon>Actinomyces</taxon>
    </lineage>
</organism>
<feature type="transmembrane region" description="Helical" evidence="2">
    <location>
        <begin position="286"/>
        <end position="304"/>
    </location>
</feature>
<dbReference type="RefSeq" id="WP_126412382.1">
    <property type="nucleotide sequence ID" value="NZ_CBCRWE010000026.1"/>
</dbReference>
<feature type="compositionally biased region" description="Basic and acidic residues" evidence="1">
    <location>
        <begin position="721"/>
        <end position="730"/>
    </location>
</feature>
<feature type="transmembrane region" description="Helical" evidence="2">
    <location>
        <begin position="67"/>
        <end position="89"/>
    </location>
</feature>
<accession>A0A448KG08</accession>
<keyword evidence="2" id="KW-0812">Transmembrane</keyword>